<dbReference type="InterPro" id="IPR024370">
    <property type="entry name" value="PBP_domain"/>
</dbReference>
<dbReference type="InterPro" id="IPR035906">
    <property type="entry name" value="MetI-like_sf"/>
</dbReference>
<dbReference type="RefSeq" id="WP_084713329.1">
    <property type="nucleotide sequence ID" value="NZ_JBHEZZ010000011.1"/>
</dbReference>
<proteinExistence type="inferred from homology"/>
<feature type="transmembrane region" description="Helical" evidence="10">
    <location>
        <begin position="42"/>
        <end position="63"/>
    </location>
</feature>
<evidence type="ECO:0000256" key="10">
    <source>
        <dbReference type="RuleBase" id="RU363043"/>
    </source>
</evidence>
<dbReference type="SUPFAM" id="SSF53850">
    <property type="entry name" value="Periplasmic binding protein-like II"/>
    <property type="match status" value="1"/>
</dbReference>
<evidence type="ECO:0000313" key="14">
    <source>
        <dbReference type="Proteomes" id="UP001592528"/>
    </source>
</evidence>
<evidence type="ECO:0000259" key="12">
    <source>
        <dbReference type="PROSITE" id="PS50928"/>
    </source>
</evidence>
<comment type="subcellular location">
    <subcellularLocation>
        <location evidence="2 10">Cell membrane</location>
        <topology evidence="2 10">Multi-pass membrane protein</topology>
    </subcellularLocation>
</comment>
<evidence type="ECO:0000256" key="9">
    <source>
        <dbReference type="ARBA" id="ARBA00023136"/>
    </source>
</evidence>
<dbReference type="EMBL" id="JBHEZZ010000011">
    <property type="protein sequence ID" value="MFC1403804.1"/>
    <property type="molecule type" value="Genomic_DNA"/>
</dbReference>
<dbReference type="InterPro" id="IPR051408">
    <property type="entry name" value="Phosphate_transprt_permease"/>
</dbReference>
<feature type="compositionally biased region" description="Gly residues" evidence="11">
    <location>
        <begin position="821"/>
        <end position="862"/>
    </location>
</feature>
<dbReference type="SUPFAM" id="SSF161098">
    <property type="entry name" value="MetI-like"/>
    <property type="match status" value="1"/>
</dbReference>
<feature type="transmembrane region" description="Helical" evidence="10">
    <location>
        <begin position="197"/>
        <end position="222"/>
    </location>
</feature>
<feature type="compositionally biased region" description="Gly residues" evidence="11">
    <location>
        <begin position="803"/>
        <end position="812"/>
    </location>
</feature>
<evidence type="ECO:0000256" key="11">
    <source>
        <dbReference type="SAM" id="MobiDB-lite"/>
    </source>
</evidence>
<evidence type="ECO:0000256" key="6">
    <source>
        <dbReference type="ARBA" id="ARBA00022592"/>
    </source>
</evidence>
<keyword evidence="4" id="KW-0813">Transport</keyword>
<name>A0ABV6UQU0_9ACTN</name>
<dbReference type="InterPro" id="IPR005672">
    <property type="entry name" value="Phosphate_PstA"/>
</dbReference>
<dbReference type="PANTHER" id="PTHR42922:SF1">
    <property type="entry name" value="PHOSPHATE TRANSPORT SYSTEM PERMEASE PROTEIN PSTA"/>
    <property type="match status" value="1"/>
</dbReference>
<evidence type="ECO:0000256" key="8">
    <source>
        <dbReference type="ARBA" id="ARBA00022989"/>
    </source>
</evidence>
<feature type="transmembrane region" description="Helical" evidence="10">
    <location>
        <begin position="396"/>
        <end position="414"/>
    </location>
</feature>
<evidence type="ECO:0000256" key="2">
    <source>
        <dbReference type="ARBA" id="ARBA00004651"/>
    </source>
</evidence>
<comment type="function">
    <text evidence="1">Part of the binding-protein-dependent transport system for phosphate; probably responsible for the translocation of the substrate across the membrane.</text>
</comment>
<gene>
    <name evidence="13" type="primary">pstA</name>
    <name evidence="13" type="ORF">ACEZDJ_21160</name>
</gene>
<accession>A0ABV6UQU0</accession>
<sequence>MSHTVPAATAVAATTTVVVAPPADGTDEVRRRPGGARASDRFALVGALAGGVGATVLLFRYLLPLNGPLGFVVCSWLCFLGLYALLVAQDENGLAVRDRLATVVVHSLAALVVIALAFTVGYTLYQGKDALPHGNFYTQDMSEADSLTPLVVGGVKHALVGSLEQIGIALAITVPLGVSCAVFLSEVPGRLARFVRTVVEAMTALPSVVAGLFVYVVVVSVVHWQQCGLAAGCALSVMMLPIIIRAGDVVLRLVPASLKEASFALGAGRLRTVWQVVLPTARSGLTTAVILGTARGIGETSPVLLTSGYNKAFNGDPLHNPQVSLPLLVFTLVRLPSKWQISRGFGAAAVLMLLVLALFLTARLIGGRAPGELSRRQQKRRAGASARIATRNARRAGAVAASLALIAVGVLWGGTPQASAAAPYVSIDGAGSTWSSNAMDAWTTNVKQYGMTVNFNATGSSDGRTKFKNGTNDFDVSEIPYGITDDGVYEAPPSRHFAYMPIVAGGTSFMYNLKIDGHRVTTLRLSPDTIAKIFTGVITKWNDPVIAADNPSLTLPARQIVPVVRSDGSGTTAQLTTWLSKKETSLWNAYCVKAGRSSPCGVTSFYPLVNGQGFQSLGSSQSVSGFVAQDNNEGSITYVEYSYAVLTGYPVAKMLNVAGYYDGPTAANVAVALTKAQINSDLTQNLDQVYDNPDPRTYPLSSYSYMILPTAVEDKFTTAKGNTLSAFAYYFLCQGQQNADRLGYSPLPINLVKAALIQVKKIPGAEANTVNIAGCHNPTFSTDGTNTLARTAPYPPASDKKGGSGGTGGTGGQTASQQPGTSGGSTSGGTSGGGSATGGTGAGTNGTGGAGSSGSGSSGGTAGSSASQTGGGSTAGSTGGSGSGDPGLVGGGGSSGGGSTSGGNTVLANPVTIAASSDGTLQHVLMVVAGLLLVSIVVLPPVLAGRAARRRGVER</sequence>
<evidence type="ECO:0000256" key="5">
    <source>
        <dbReference type="ARBA" id="ARBA00022475"/>
    </source>
</evidence>
<feature type="region of interest" description="Disordered" evidence="11">
    <location>
        <begin position="776"/>
        <end position="903"/>
    </location>
</feature>
<dbReference type="PROSITE" id="PS50928">
    <property type="entry name" value="ABC_TM1"/>
    <property type="match status" value="1"/>
</dbReference>
<dbReference type="InterPro" id="IPR000515">
    <property type="entry name" value="MetI-like"/>
</dbReference>
<organism evidence="13 14">
    <name type="scientific">Streptacidiphilus cavernicola</name>
    <dbReference type="NCBI Taxonomy" id="3342716"/>
    <lineage>
        <taxon>Bacteria</taxon>
        <taxon>Bacillati</taxon>
        <taxon>Actinomycetota</taxon>
        <taxon>Actinomycetes</taxon>
        <taxon>Kitasatosporales</taxon>
        <taxon>Streptomycetaceae</taxon>
        <taxon>Streptacidiphilus</taxon>
    </lineage>
</organism>
<feature type="transmembrane region" description="Helical" evidence="10">
    <location>
        <begin position="100"/>
        <end position="125"/>
    </location>
</feature>
<dbReference type="Pfam" id="PF00528">
    <property type="entry name" value="BPD_transp_1"/>
    <property type="match status" value="1"/>
</dbReference>
<feature type="transmembrane region" description="Helical" evidence="10">
    <location>
        <begin position="345"/>
        <end position="366"/>
    </location>
</feature>
<keyword evidence="6" id="KW-0592">Phosphate transport</keyword>
<evidence type="ECO:0000256" key="1">
    <source>
        <dbReference type="ARBA" id="ARBA00003510"/>
    </source>
</evidence>
<dbReference type="NCBIfam" id="TIGR00974">
    <property type="entry name" value="3a0107s02c"/>
    <property type="match status" value="1"/>
</dbReference>
<keyword evidence="8 10" id="KW-1133">Transmembrane helix</keyword>
<feature type="transmembrane region" description="Helical" evidence="10">
    <location>
        <begin position="924"/>
        <end position="945"/>
    </location>
</feature>
<comment type="caution">
    <text evidence="13">The sequence shown here is derived from an EMBL/GenBank/DDBJ whole genome shotgun (WGS) entry which is preliminary data.</text>
</comment>
<dbReference type="CDD" id="cd13565">
    <property type="entry name" value="PBP2_PstS"/>
    <property type="match status" value="1"/>
</dbReference>
<feature type="domain" description="ABC transmembrane type-1" evidence="12">
    <location>
        <begin position="159"/>
        <end position="366"/>
    </location>
</feature>
<evidence type="ECO:0000256" key="3">
    <source>
        <dbReference type="ARBA" id="ARBA00007069"/>
    </source>
</evidence>
<keyword evidence="7 10" id="KW-0812">Transmembrane</keyword>
<feature type="transmembrane region" description="Helical" evidence="10">
    <location>
        <begin position="69"/>
        <end position="88"/>
    </location>
</feature>
<keyword evidence="5 10" id="KW-1003">Cell membrane</keyword>
<dbReference type="Pfam" id="PF12849">
    <property type="entry name" value="PBP_like_2"/>
    <property type="match status" value="1"/>
</dbReference>
<feature type="compositionally biased region" description="Gly residues" evidence="11">
    <location>
        <begin position="869"/>
        <end position="901"/>
    </location>
</feature>
<comment type="similarity">
    <text evidence="3 10">Belongs to the binding-protein-dependent transport system permease family. CysTW subfamily.</text>
</comment>
<protein>
    <recommendedName>
        <fullName evidence="10">Phosphate transport system permease protein PstA</fullName>
    </recommendedName>
</protein>
<dbReference type="CDD" id="cd06261">
    <property type="entry name" value="TM_PBP2"/>
    <property type="match status" value="1"/>
</dbReference>
<dbReference type="Gene3D" id="3.40.190.10">
    <property type="entry name" value="Periplasmic binding protein-like II"/>
    <property type="match status" value="2"/>
</dbReference>
<keyword evidence="9 10" id="KW-0472">Membrane</keyword>
<reference evidence="13 14" key="1">
    <citation type="submission" date="2024-09" db="EMBL/GenBank/DDBJ databases">
        <authorList>
            <person name="Lee S.D."/>
        </authorList>
    </citation>
    <scope>NUCLEOTIDE SEQUENCE [LARGE SCALE GENOMIC DNA]</scope>
    <source>
        <strain evidence="13 14">N1-5</strain>
    </source>
</reference>
<feature type="compositionally biased region" description="Polar residues" evidence="11">
    <location>
        <begin position="778"/>
        <end position="789"/>
    </location>
</feature>
<dbReference type="PANTHER" id="PTHR42922">
    <property type="entry name" value="PHOSPHATE TRANSPORT SYSTEM PERMEASE PROTEIN PSTA"/>
    <property type="match status" value="1"/>
</dbReference>
<keyword evidence="14" id="KW-1185">Reference proteome</keyword>
<dbReference type="Gene3D" id="1.10.3720.10">
    <property type="entry name" value="MetI-like"/>
    <property type="match status" value="1"/>
</dbReference>
<evidence type="ECO:0000256" key="7">
    <source>
        <dbReference type="ARBA" id="ARBA00022692"/>
    </source>
</evidence>
<evidence type="ECO:0000313" key="13">
    <source>
        <dbReference type="EMBL" id="MFC1403804.1"/>
    </source>
</evidence>
<dbReference type="Proteomes" id="UP001592528">
    <property type="component" value="Unassembled WGS sequence"/>
</dbReference>
<evidence type="ECO:0000256" key="4">
    <source>
        <dbReference type="ARBA" id="ARBA00022448"/>
    </source>
</evidence>
<feature type="transmembrane region" description="Helical" evidence="10">
    <location>
        <begin position="166"/>
        <end position="185"/>
    </location>
</feature>